<evidence type="ECO:0000313" key="1">
    <source>
        <dbReference type="EMBL" id="RPA83901.1"/>
    </source>
</evidence>
<sequence>MDDHDHDAEPELFCHYDDCERSDSHLIPFPESVNSERWKEKHLRFDTDAGDDSNFIYLAIITAPVKASEAYIYGKVSSLASPADGHEEDFNRMVEEWLEAAPKNVFKSAKDADNSSSGLSSESYVYIPVRIRASPTDHTTPAMVGHVHRVTVVKNLQERHYHFGCFAIAVSEKQIPGWEDSEDLTLETVHEEWLGIRDFKLSAWRGSSPLPPFLQSLDAREILIYFNDEDCKMRKLEKNDDGCTESEIMPLVLYADQWTPSQRRLPVAGRSRMGTSKSSLIRSWGI</sequence>
<protein>
    <submittedName>
        <fullName evidence="1">Uncharacterized protein</fullName>
    </submittedName>
</protein>
<gene>
    <name evidence="1" type="ORF">BJ508DRAFT_52623</name>
</gene>
<evidence type="ECO:0000313" key="2">
    <source>
        <dbReference type="Proteomes" id="UP000275078"/>
    </source>
</evidence>
<keyword evidence="2" id="KW-1185">Reference proteome</keyword>
<dbReference type="AlphaFoldDB" id="A0A3N4IIA1"/>
<name>A0A3N4IIA1_ASCIM</name>
<accession>A0A3N4IIA1</accession>
<dbReference type="EMBL" id="ML119662">
    <property type="protein sequence ID" value="RPA83901.1"/>
    <property type="molecule type" value="Genomic_DNA"/>
</dbReference>
<proteinExistence type="predicted"/>
<dbReference type="Proteomes" id="UP000275078">
    <property type="component" value="Unassembled WGS sequence"/>
</dbReference>
<organism evidence="1 2">
    <name type="scientific">Ascobolus immersus RN42</name>
    <dbReference type="NCBI Taxonomy" id="1160509"/>
    <lineage>
        <taxon>Eukaryota</taxon>
        <taxon>Fungi</taxon>
        <taxon>Dikarya</taxon>
        <taxon>Ascomycota</taxon>
        <taxon>Pezizomycotina</taxon>
        <taxon>Pezizomycetes</taxon>
        <taxon>Pezizales</taxon>
        <taxon>Ascobolaceae</taxon>
        <taxon>Ascobolus</taxon>
    </lineage>
</organism>
<reference evidence="1 2" key="1">
    <citation type="journal article" date="2018" name="Nat. Ecol. Evol.">
        <title>Pezizomycetes genomes reveal the molecular basis of ectomycorrhizal truffle lifestyle.</title>
        <authorList>
            <person name="Murat C."/>
            <person name="Payen T."/>
            <person name="Noel B."/>
            <person name="Kuo A."/>
            <person name="Morin E."/>
            <person name="Chen J."/>
            <person name="Kohler A."/>
            <person name="Krizsan K."/>
            <person name="Balestrini R."/>
            <person name="Da Silva C."/>
            <person name="Montanini B."/>
            <person name="Hainaut M."/>
            <person name="Levati E."/>
            <person name="Barry K.W."/>
            <person name="Belfiori B."/>
            <person name="Cichocki N."/>
            <person name="Clum A."/>
            <person name="Dockter R.B."/>
            <person name="Fauchery L."/>
            <person name="Guy J."/>
            <person name="Iotti M."/>
            <person name="Le Tacon F."/>
            <person name="Lindquist E.A."/>
            <person name="Lipzen A."/>
            <person name="Malagnac F."/>
            <person name="Mello A."/>
            <person name="Molinier V."/>
            <person name="Miyauchi S."/>
            <person name="Poulain J."/>
            <person name="Riccioni C."/>
            <person name="Rubini A."/>
            <person name="Sitrit Y."/>
            <person name="Splivallo R."/>
            <person name="Traeger S."/>
            <person name="Wang M."/>
            <person name="Zifcakova L."/>
            <person name="Wipf D."/>
            <person name="Zambonelli A."/>
            <person name="Paolocci F."/>
            <person name="Nowrousian M."/>
            <person name="Ottonello S."/>
            <person name="Baldrian P."/>
            <person name="Spatafora J.W."/>
            <person name="Henrissat B."/>
            <person name="Nagy L.G."/>
            <person name="Aury J.M."/>
            <person name="Wincker P."/>
            <person name="Grigoriev I.V."/>
            <person name="Bonfante P."/>
            <person name="Martin F.M."/>
        </authorList>
    </citation>
    <scope>NUCLEOTIDE SEQUENCE [LARGE SCALE GENOMIC DNA]</scope>
    <source>
        <strain evidence="1 2">RN42</strain>
    </source>
</reference>